<name>S7YHG9_ACIJU</name>
<dbReference type="EMBL" id="ASYZ01000006">
    <property type="protein sequence ID" value="EPR87493.1"/>
    <property type="molecule type" value="Genomic_DNA"/>
</dbReference>
<proteinExistence type="predicted"/>
<dbReference type="AlphaFoldDB" id="S7YHG9"/>
<sequence>MSKIIKIIKIIKKEKKAKIKGYGTRFARVVSKAKARSKALIMYSLRSYFLKSKSFSVRTHSGCSVLTV</sequence>
<dbReference type="Proteomes" id="UP000018420">
    <property type="component" value="Unassembled WGS sequence"/>
</dbReference>
<accession>S7YHG9</accession>
<dbReference type="RefSeq" id="WP_020899869.1">
    <property type="nucleotide sequence ID" value="NZ_ASYZ01000006.1"/>
</dbReference>
<evidence type="ECO:0000313" key="1">
    <source>
        <dbReference type="EMBL" id="EPR87493.1"/>
    </source>
</evidence>
<dbReference type="PATRIC" id="fig|1330047.3.peg.64"/>
<comment type="caution">
    <text evidence="1">The sequence shown here is derived from an EMBL/GenBank/DDBJ whole genome shotgun (WGS) entry which is preliminary data.</text>
</comment>
<organism evidence="1 2">
    <name type="scientific">Acinetobacter junii CIP 107470 = MTCC 11364</name>
    <dbReference type="NCBI Taxonomy" id="1217666"/>
    <lineage>
        <taxon>Bacteria</taxon>
        <taxon>Pseudomonadati</taxon>
        <taxon>Pseudomonadota</taxon>
        <taxon>Gammaproteobacteria</taxon>
        <taxon>Moraxellales</taxon>
        <taxon>Moraxellaceae</taxon>
        <taxon>Acinetobacter</taxon>
    </lineage>
</organism>
<evidence type="ECO:0000313" key="2">
    <source>
        <dbReference type="Proteomes" id="UP000018420"/>
    </source>
</evidence>
<protein>
    <submittedName>
        <fullName evidence="1">Uncharacterized protein</fullName>
    </submittedName>
</protein>
<gene>
    <name evidence="1" type="ORF">L292_2650</name>
</gene>
<reference evidence="1 2" key="1">
    <citation type="submission" date="2013-05" db="EMBL/GenBank/DDBJ databases">
        <title>Genome assembly of Acinetobacter junii MTCC 11364.</title>
        <authorList>
            <person name="Khatri I."/>
            <person name="Singh N.K."/>
            <person name="Subramanian S."/>
            <person name="Mayilraj S."/>
        </authorList>
    </citation>
    <scope>NUCLEOTIDE SEQUENCE [LARGE SCALE GENOMIC DNA]</scope>
    <source>
        <strain evidence="1 2">MTCC 11364</strain>
    </source>
</reference>